<accession>A0A7C8J9L4</accession>
<reference evidence="2 3" key="1">
    <citation type="submission" date="2019-06" db="EMBL/GenBank/DDBJ databases">
        <authorList>
            <person name="Palmer J.M."/>
        </authorList>
    </citation>
    <scope>NUCLEOTIDE SEQUENCE [LARGE SCALE GENOMIC DNA]</scope>
    <source>
        <strain evidence="2 3">TWF102</strain>
    </source>
</reference>
<feature type="compositionally biased region" description="Polar residues" evidence="1">
    <location>
        <begin position="7"/>
        <end position="17"/>
    </location>
</feature>
<sequence>MYHRETLTTPNHSSRTGAPTAPPRCHRRAREQNFFNLRILGLQLVKNRQYADVKSKRQALRISGGLLAIANRSKRPSFSEGNIAKCLWRFKRHQKYGRFEILWRFDPYLHANLPLSDSKITRSQGTRLWAINNHLIFLSNQTCHGKMEKIAPKLLCD</sequence>
<feature type="region of interest" description="Disordered" evidence="1">
    <location>
        <begin position="1"/>
        <end position="25"/>
    </location>
</feature>
<dbReference type="EMBL" id="WIQW01000040">
    <property type="protein sequence ID" value="KAF3095540.1"/>
    <property type="molecule type" value="Genomic_DNA"/>
</dbReference>
<gene>
    <name evidence="2" type="ORF">TWF102_007252</name>
</gene>
<dbReference type="AlphaFoldDB" id="A0A7C8J9L4"/>
<comment type="caution">
    <text evidence="2">The sequence shown here is derived from an EMBL/GenBank/DDBJ whole genome shotgun (WGS) entry which is preliminary data.</text>
</comment>
<evidence type="ECO:0000256" key="1">
    <source>
        <dbReference type="SAM" id="MobiDB-lite"/>
    </source>
</evidence>
<dbReference type="Proteomes" id="UP000475325">
    <property type="component" value="Unassembled WGS sequence"/>
</dbReference>
<organism evidence="2 3">
    <name type="scientific">Orbilia oligospora</name>
    <name type="common">Nematode-trapping fungus</name>
    <name type="synonym">Arthrobotrys oligospora</name>
    <dbReference type="NCBI Taxonomy" id="2813651"/>
    <lineage>
        <taxon>Eukaryota</taxon>
        <taxon>Fungi</taxon>
        <taxon>Dikarya</taxon>
        <taxon>Ascomycota</taxon>
        <taxon>Pezizomycotina</taxon>
        <taxon>Orbiliomycetes</taxon>
        <taxon>Orbiliales</taxon>
        <taxon>Orbiliaceae</taxon>
        <taxon>Orbilia</taxon>
    </lineage>
</organism>
<proteinExistence type="predicted"/>
<name>A0A7C8J9L4_ORBOL</name>
<protein>
    <submittedName>
        <fullName evidence="2">Uncharacterized protein</fullName>
    </submittedName>
</protein>
<evidence type="ECO:0000313" key="3">
    <source>
        <dbReference type="Proteomes" id="UP000475325"/>
    </source>
</evidence>
<evidence type="ECO:0000313" key="2">
    <source>
        <dbReference type="EMBL" id="KAF3095540.1"/>
    </source>
</evidence>